<dbReference type="Proteomes" id="UP000199476">
    <property type="component" value="Unassembled WGS sequence"/>
</dbReference>
<evidence type="ECO:0000256" key="2">
    <source>
        <dbReference type="ARBA" id="ARBA00022801"/>
    </source>
</evidence>
<dbReference type="Gene3D" id="2.40.30.10">
    <property type="entry name" value="Translation factors"/>
    <property type="match status" value="1"/>
</dbReference>
<proteinExistence type="inferred from homology"/>
<name>A0A1G9K0R4_9FIRM</name>
<evidence type="ECO:0000313" key="6">
    <source>
        <dbReference type="Proteomes" id="UP000199476"/>
    </source>
</evidence>
<dbReference type="Pfam" id="PF01136">
    <property type="entry name" value="Peptidase_U32"/>
    <property type="match status" value="1"/>
</dbReference>
<accession>A0A1G9K0R4</accession>
<comment type="similarity">
    <text evidence="3">Belongs to the peptidase U32 family.</text>
</comment>
<dbReference type="InterPro" id="IPR032525">
    <property type="entry name" value="Peptidase_U32_C"/>
</dbReference>
<evidence type="ECO:0000313" key="5">
    <source>
        <dbReference type="EMBL" id="SDL43389.1"/>
    </source>
</evidence>
<dbReference type="EMBL" id="FNGO01000004">
    <property type="protein sequence ID" value="SDL43389.1"/>
    <property type="molecule type" value="Genomic_DNA"/>
</dbReference>
<dbReference type="PROSITE" id="PS01276">
    <property type="entry name" value="PEPTIDASE_U32"/>
    <property type="match status" value="1"/>
</dbReference>
<keyword evidence="2" id="KW-0378">Hydrolase</keyword>
<dbReference type="GO" id="GO:0008233">
    <property type="term" value="F:peptidase activity"/>
    <property type="evidence" value="ECO:0007669"/>
    <property type="project" value="UniProtKB-KW"/>
</dbReference>
<dbReference type="InterPro" id="IPR001539">
    <property type="entry name" value="Peptidase_U32"/>
</dbReference>
<dbReference type="PANTHER" id="PTHR30217:SF6">
    <property type="entry name" value="TRNA HYDROXYLATION PROTEIN P"/>
    <property type="match status" value="1"/>
</dbReference>
<dbReference type="Pfam" id="PF16325">
    <property type="entry name" value="Peptidase_U32_C"/>
    <property type="match status" value="1"/>
</dbReference>
<feature type="domain" description="Peptidase family U32 C-terminal" evidence="4">
    <location>
        <begin position="320"/>
        <end position="402"/>
    </location>
</feature>
<organism evidence="5 6">
    <name type="scientific">Halarsenatibacter silvermanii</name>
    <dbReference type="NCBI Taxonomy" id="321763"/>
    <lineage>
        <taxon>Bacteria</taxon>
        <taxon>Bacillati</taxon>
        <taxon>Bacillota</taxon>
        <taxon>Clostridia</taxon>
        <taxon>Halanaerobiales</taxon>
        <taxon>Halarsenatibacteraceae</taxon>
        <taxon>Halarsenatibacter</taxon>
    </lineage>
</organism>
<dbReference type="OrthoDB" id="9807498at2"/>
<evidence type="ECO:0000259" key="4">
    <source>
        <dbReference type="Pfam" id="PF16325"/>
    </source>
</evidence>
<sequence length="407" mass="46361">MVLPELLAPAGNLKKLKVALDYGADAVYCGGKEFGLRAGAENLSREEMHEAIDYTRQRGSSIYVTMNIIPHNMELKSMLEYLQFLEEIGVDAVIVSDPGVLYLIERENLQLPIHLSTQANTVNWASVKFWENRGIERVILARELSRGEIEYIDEMTEAELEMFVHGSMCISYSGRCLLSNYMTGRDANRGACAQPCRWKYNLVEENRPEESYPIEEDEGGTYIMNSKDLNLLNRIPELVNLGVDALKIEGRMKSVHYVAAVTSVYRTALDKFADSPEEFAIKEKWQKELNKISHRPYTSGFFEGSPGTEAQNYKNSSYIRDYRYLGLIRGYLPDTKTAIVKVKNKISVGDELEIFGPGCQVFKQNVEELYDNQGSRIEVAPHPESLVKLRVDHEVGENYIIRREKDE</sequence>
<evidence type="ECO:0000256" key="1">
    <source>
        <dbReference type="ARBA" id="ARBA00022670"/>
    </source>
</evidence>
<evidence type="ECO:0000256" key="3">
    <source>
        <dbReference type="ARBA" id="ARBA00038374"/>
    </source>
</evidence>
<dbReference type="PANTHER" id="PTHR30217">
    <property type="entry name" value="PEPTIDASE U32 FAMILY"/>
    <property type="match status" value="1"/>
</dbReference>
<dbReference type="InterPro" id="IPR051454">
    <property type="entry name" value="RNA/ubiquinone_mod_enzymes"/>
</dbReference>
<dbReference type="STRING" id="321763.SAMN04488692_104143"/>
<dbReference type="AlphaFoldDB" id="A0A1G9K0R4"/>
<reference evidence="5 6" key="1">
    <citation type="submission" date="2016-10" db="EMBL/GenBank/DDBJ databases">
        <authorList>
            <person name="de Groot N.N."/>
        </authorList>
    </citation>
    <scope>NUCLEOTIDE SEQUENCE [LARGE SCALE GENOMIC DNA]</scope>
    <source>
        <strain evidence="5 6">SLAS-1</strain>
    </source>
</reference>
<keyword evidence="6" id="KW-1185">Reference proteome</keyword>
<gene>
    <name evidence="5" type="ORF">SAMN04488692_104143</name>
</gene>
<dbReference type="GO" id="GO:0006508">
    <property type="term" value="P:proteolysis"/>
    <property type="evidence" value="ECO:0007669"/>
    <property type="project" value="UniProtKB-KW"/>
</dbReference>
<protein>
    <submittedName>
        <fullName evidence="5">Putative protease</fullName>
    </submittedName>
</protein>
<dbReference type="RefSeq" id="WP_089758656.1">
    <property type="nucleotide sequence ID" value="NZ_FNGO01000004.1"/>
</dbReference>
<keyword evidence="1 5" id="KW-0645">Protease</keyword>